<accession>A0A398CUA7</accession>
<evidence type="ECO:0000313" key="3">
    <source>
        <dbReference type="Proteomes" id="UP000266328"/>
    </source>
</evidence>
<dbReference type="InterPro" id="IPR001584">
    <property type="entry name" value="Integrase_cat-core"/>
</dbReference>
<dbReference type="Gene3D" id="3.30.420.10">
    <property type="entry name" value="Ribonuclease H-like superfamily/Ribonuclease H"/>
    <property type="match status" value="1"/>
</dbReference>
<name>A0A398CUA7_9BACT</name>
<dbReference type="SUPFAM" id="SSF53098">
    <property type="entry name" value="Ribonuclease H-like"/>
    <property type="match status" value="1"/>
</dbReference>
<evidence type="ECO:0000259" key="1">
    <source>
        <dbReference type="Pfam" id="PF00665"/>
    </source>
</evidence>
<dbReference type="InterPro" id="IPR036397">
    <property type="entry name" value="RNaseH_sf"/>
</dbReference>
<dbReference type="GO" id="GO:0003676">
    <property type="term" value="F:nucleic acid binding"/>
    <property type="evidence" value="ECO:0007669"/>
    <property type="project" value="InterPro"/>
</dbReference>
<dbReference type="Proteomes" id="UP000266328">
    <property type="component" value="Unassembled WGS sequence"/>
</dbReference>
<dbReference type="InterPro" id="IPR012337">
    <property type="entry name" value="RNaseH-like_sf"/>
</dbReference>
<dbReference type="EMBL" id="QXIS01000033">
    <property type="protein sequence ID" value="RIE05700.1"/>
    <property type="molecule type" value="Genomic_DNA"/>
</dbReference>
<comment type="caution">
    <text evidence="2">The sequence shown here is derived from an EMBL/GenBank/DDBJ whole genome shotgun (WGS) entry which is preliminary data.</text>
</comment>
<protein>
    <recommendedName>
        <fullName evidence="1">Integrase catalytic domain-containing protein</fullName>
    </recommendedName>
</protein>
<gene>
    <name evidence="2" type="ORF">SMC7_05980</name>
</gene>
<proteinExistence type="predicted"/>
<sequence>MTHEGCAAGGEYACALDITDVATGWTETRAVRNKSQEHVVIALSRIRSNLPALVLHSDKGSEFINDQLGRSCDAHCIRFARSRPWGEWTDSP</sequence>
<dbReference type="AlphaFoldDB" id="A0A398CUA7"/>
<organism evidence="2 3">
    <name type="scientific">Candidatus Cryosericum terrychapinii</name>
    <dbReference type="NCBI Taxonomy" id="2290919"/>
    <lineage>
        <taxon>Bacteria</taxon>
        <taxon>Pseudomonadati</taxon>
        <taxon>Caldisericota/Cryosericota group</taxon>
        <taxon>Candidatus Cryosericota</taxon>
        <taxon>Candidatus Cryosericia</taxon>
        <taxon>Candidatus Cryosericales</taxon>
        <taxon>Candidatus Cryosericaceae</taxon>
        <taxon>Candidatus Cryosericum</taxon>
    </lineage>
</organism>
<dbReference type="Pfam" id="PF00665">
    <property type="entry name" value="rve"/>
    <property type="match status" value="1"/>
</dbReference>
<feature type="domain" description="Integrase catalytic" evidence="1">
    <location>
        <begin position="2"/>
        <end position="84"/>
    </location>
</feature>
<keyword evidence="3" id="KW-1185">Reference proteome</keyword>
<reference evidence="2 3" key="1">
    <citation type="submission" date="2018-09" db="EMBL/GenBank/DDBJ databases">
        <title>Discovery and Ecogenomic Context for Candidatus Cryosericales, a Global Caldiserica Order Active in Thawing Permafrost.</title>
        <authorList>
            <person name="Martinez M.A."/>
            <person name="Woodcroft B.J."/>
            <person name="Ignacio Espinoza J.C."/>
            <person name="Zayed A."/>
            <person name="Singleton C.M."/>
            <person name="Boyd J."/>
            <person name="Li Y.-F."/>
            <person name="Purvine S."/>
            <person name="Maughan H."/>
            <person name="Hodgkins S.B."/>
            <person name="Anderson D."/>
            <person name="Sederholm M."/>
            <person name="Temperton B."/>
            <person name="Saleska S.R."/>
            <person name="Tyson G.W."/>
            <person name="Rich V.I."/>
        </authorList>
    </citation>
    <scope>NUCLEOTIDE SEQUENCE [LARGE SCALE GENOMIC DNA]</scope>
    <source>
        <strain evidence="2 3">SMC7</strain>
    </source>
</reference>
<evidence type="ECO:0000313" key="2">
    <source>
        <dbReference type="EMBL" id="RIE05700.1"/>
    </source>
</evidence>